<evidence type="ECO:0000256" key="1">
    <source>
        <dbReference type="ARBA" id="ARBA00023015"/>
    </source>
</evidence>
<evidence type="ECO:0000313" key="6">
    <source>
        <dbReference type="EMBL" id="KXB30443.1"/>
    </source>
</evidence>
<dbReference type="InterPro" id="IPR036390">
    <property type="entry name" value="WH_DNA-bd_sf"/>
</dbReference>
<dbReference type="Gene3D" id="1.10.10.10">
    <property type="entry name" value="Winged helix-like DNA-binding domain superfamily/Winged helix DNA-binding domain"/>
    <property type="match status" value="1"/>
</dbReference>
<proteinExistence type="predicted"/>
<dbReference type="InterPro" id="IPR029016">
    <property type="entry name" value="GAF-like_dom_sf"/>
</dbReference>
<dbReference type="InterPro" id="IPR005471">
    <property type="entry name" value="Tscrpt_reg_IclR_N"/>
</dbReference>
<comment type="caution">
    <text evidence="6">The sequence shown here is derived from an EMBL/GenBank/DDBJ whole genome shotgun (WGS) entry which is preliminary data.</text>
</comment>
<dbReference type="InterPro" id="IPR014757">
    <property type="entry name" value="Tscrpt_reg_IclR_C"/>
</dbReference>
<dbReference type="Gene3D" id="3.30.450.40">
    <property type="match status" value="1"/>
</dbReference>
<evidence type="ECO:0000256" key="2">
    <source>
        <dbReference type="ARBA" id="ARBA00023125"/>
    </source>
</evidence>
<keyword evidence="3" id="KW-0804">Transcription</keyword>
<protein>
    <submittedName>
        <fullName evidence="6">IclR family transcriptional regulator</fullName>
    </submittedName>
</protein>
<dbReference type="GO" id="GO:0003677">
    <property type="term" value="F:DNA binding"/>
    <property type="evidence" value="ECO:0007669"/>
    <property type="project" value="UniProtKB-KW"/>
</dbReference>
<evidence type="ECO:0000259" key="5">
    <source>
        <dbReference type="PROSITE" id="PS51078"/>
    </source>
</evidence>
<dbReference type="STRING" id="281362.AT959_14000"/>
<dbReference type="PROSITE" id="PS51077">
    <property type="entry name" value="HTH_ICLR"/>
    <property type="match status" value="1"/>
</dbReference>
<dbReference type="InterPro" id="IPR050707">
    <property type="entry name" value="HTH_MetabolicPath_Reg"/>
</dbReference>
<dbReference type="Pfam" id="PF09339">
    <property type="entry name" value="HTH_IclR"/>
    <property type="match status" value="1"/>
</dbReference>
<dbReference type="PROSITE" id="PS51078">
    <property type="entry name" value="ICLR_ED"/>
    <property type="match status" value="1"/>
</dbReference>
<name>A0A133XHM3_9RHOO</name>
<dbReference type="Pfam" id="PF01614">
    <property type="entry name" value="IclR_C"/>
    <property type="match status" value="1"/>
</dbReference>
<dbReference type="EMBL" id="LODL01000021">
    <property type="protein sequence ID" value="KXB30443.1"/>
    <property type="molecule type" value="Genomic_DNA"/>
</dbReference>
<evidence type="ECO:0000313" key="7">
    <source>
        <dbReference type="Proteomes" id="UP000070186"/>
    </source>
</evidence>
<dbReference type="AlphaFoldDB" id="A0A133XHM3"/>
<keyword evidence="2" id="KW-0238">DNA-binding</keyword>
<dbReference type="SUPFAM" id="SSF46785">
    <property type="entry name" value="Winged helix' DNA-binding domain"/>
    <property type="match status" value="1"/>
</dbReference>
<dbReference type="RefSeq" id="WP_066884062.1">
    <property type="nucleotide sequence ID" value="NZ_LODL01000021.1"/>
</dbReference>
<feature type="domain" description="IclR-ED" evidence="5">
    <location>
        <begin position="75"/>
        <end position="261"/>
    </location>
</feature>
<sequence>MITKVASERQGIQSVEVGFRLLKVLAAANRPMMLRDIAKGGGMPAAKAHRYMVSFLRIGIVEQDVSSGRYDLGAYALELGLSGLGRLDPVRLAGPILESLCEEIHETVGLAVWGTYGATIVRIVDAGAPITITVRPGTVLSLSKSATGRAFSAFYRSPFLKKILDEELREAAESSDISITTLRRQLEKTLTDFRNHGIARATGSLTPGINGFSAPVYDHTGSMVAAITSLGSVGEFNVEWDSPVAKAMIEAALALSHRLGFGSVKE</sequence>
<accession>A0A133XHM3</accession>
<dbReference type="Proteomes" id="UP000070186">
    <property type="component" value="Unassembled WGS sequence"/>
</dbReference>
<feature type="domain" description="HTH iclR-type" evidence="4">
    <location>
        <begin position="12"/>
        <end position="74"/>
    </location>
</feature>
<dbReference type="GO" id="GO:0045892">
    <property type="term" value="P:negative regulation of DNA-templated transcription"/>
    <property type="evidence" value="ECO:0007669"/>
    <property type="project" value="TreeGrafter"/>
</dbReference>
<dbReference type="SMART" id="SM00346">
    <property type="entry name" value="HTH_ICLR"/>
    <property type="match status" value="1"/>
</dbReference>
<dbReference type="GO" id="GO:0003700">
    <property type="term" value="F:DNA-binding transcription factor activity"/>
    <property type="evidence" value="ECO:0007669"/>
    <property type="project" value="TreeGrafter"/>
</dbReference>
<dbReference type="SUPFAM" id="SSF55781">
    <property type="entry name" value="GAF domain-like"/>
    <property type="match status" value="1"/>
</dbReference>
<gene>
    <name evidence="6" type="ORF">AT959_14000</name>
</gene>
<dbReference type="InterPro" id="IPR036388">
    <property type="entry name" value="WH-like_DNA-bd_sf"/>
</dbReference>
<evidence type="ECO:0000256" key="3">
    <source>
        <dbReference type="ARBA" id="ARBA00023163"/>
    </source>
</evidence>
<organism evidence="6 7">
    <name type="scientific">Dechloromonas denitrificans</name>
    <dbReference type="NCBI Taxonomy" id="281362"/>
    <lineage>
        <taxon>Bacteria</taxon>
        <taxon>Pseudomonadati</taxon>
        <taxon>Pseudomonadota</taxon>
        <taxon>Betaproteobacteria</taxon>
        <taxon>Rhodocyclales</taxon>
        <taxon>Azonexaceae</taxon>
        <taxon>Dechloromonas</taxon>
    </lineage>
</organism>
<reference evidence="6 7" key="1">
    <citation type="submission" date="2015-12" db="EMBL/GenBank/DDBJ databases">
        <title>Nitrous oxide reduction kinetics distinguish bacteria harboring typical versus atypical NosZ.</title>
        <authorList>
            <person name="Yoon S."/>
            <person name="Nissen S."/>
            <person name="Park D."/>
            <person name="Sanford R.A."/>
            <person name="Loeffler F.E."/>
        </authorList>
    </citation>
    <scope>NUCLEOTIDE SEQUENCE [LARGE SCALE GENOMIC DNA]</scope>
    <source>
        <strain evidence="6 7">ATCC BAA-841</strain>
    </source>
</reference>
<keyword evidence="1" id="KW-0805">Transcription regulation</keyword>
<keyword evidence="7" id="KW-1185">Reference proteome</keyword>
<dbReference type="PANTHER" id="PTHR30136:SF8">
    <property type="entry name" value="TRANSCRIPTIONAL REGULATORY PROTEIN"/>
    <property type="match status" value="1"/>
</dbReference>
<dbReference type="PANTHER" id="PTHR30136">
    <property type="entry name" value="HELIX-TURN-HELIX TRANSCRIPTIONAL REGULATOR, ICLR FAMILY"/>
    <property type="match status" value="1"/>
</dbReference>
<evidence type="ECO:0000259" key="4">
    <source>
        <dbReference type="PROSITE" id="PS51077"/>
    </source>
</evidence>